<gene>
    <name evidence="2" type="ORF">ACFOHV_22335</name>
</gene>
<sequence length="52" mass="6081">MGIGQVHGILTRRAYMGEHEFNKRTKTKQLKPVSETVPVPVPPWQFWVGREY</sequence>
<dbReference type="EMBL" id="JBHRTG010000019">
    <property type="protein sequence ID" value="MFC3166025.1"/>
    <property type="molecule type" value="Genomic_DNA"/>
</dbReference>
<dbReference type="InterPro" id="IPR011109">
    <property type="entry name" value="DNA_bind_recombinase_dom"/>
</dbReference>
<feature type="domain" description="Recombinase" evidence="1">
    <location>
        <begin position="4"/>
        <end position="41"/>
    </location>
</feature>
<proteinExistence type="predicted"/>
<dbReference type="Pfam" id="PF07508">
    <property type="entry name" value="Recombinase"/>
    <property type="match status" value="1"/>
</dbReference>
<evidence type="ECO:0000313" key="2">
    <source>
        <dbReference type="EMBL" id="MFC3166025.1"/>
    </source>
</evidence>
<organism evidence="2 3">
    <name type="scientific">Ciceribacter thiooxidans</name>
    <dbReference type="NCBI Taxonomy" id="1969821"/>
    <lineage>
        <taxon>Bacteria</taxon>
        <taxon>Pseudomonadati</taxon>
        <taxon>Pseudomonadota</taxon>
        <taxon>Alphaproteobacteria</taxon>
        <taxon>Hyphomicrobiales</taxon>
        <taxon>Rhizobiaceae</taxon>
        <taxon>Ciceribacter</taxon>
    </lineage>
</organism>
<evidence type="ECO:0000259" key="1">
    <source>
        <dbReference type="Pfam" id="PF07508"/>
    </source>
</evidence>
<evidence type="ECO:0000313" key="3">
    <source>
        <dbReference type="Proteomes" id="UP001595647"/>
    </source>
</evidence>
<protein>
    <submittedName>
        <fullName evidence="2">Recombinase family protein</fullName>
    </submittedName>
</protein>
<reference evidence="3" key="1">
    <citation type="journal article" date="2019" name="Int. J. Syst. Evol. Microbiol.">
        <title>The Global Catalogue of Microorganisms (GCM) 10K type strain sequencing project: providing services to taxonomists for standard genome sequencing and annotation.</title>
        <authorList>
            <consortium name="The Broad Institute Genomics Platform"/>
            <consortium name="The Broad Institute Genome Sequencing Center for Infectious Disease"/>
            <person name="Wu L."/>
            <person name="Ma J."/>
        </authorList>
    </citation>
    <scope>NUCLEOTIDE SEQUENCE [LARGE SCALE GENOMIC DNA]</scope>
    <source>
        <strain evidence="3">KCTC 52231</strain>
    </source>
</reference>
<keyword evidence="3" id="KW-1185">Reference proteome</keyword>
<comment type="caution">
    <text evidence="2">The sequence shown here is derived from an EMBL/GenBank/DDBJ whole genome shotgun (WGS) entry which is preliminary data.</text>
</comment>
<name>A0ABV7I9E7_9HYPH</name>
<dbReference type="RefSeq" id="WP_378144152.1">
    <property type="nucleotide sequence ID" value="NZ_CP059897.1"/>
</dbReference>
<dbReference type="Proteomes" id="UP001595647">
    <property type="component" value="Unassembled WGS sequence"/>
</dbReference>
<accession>A0ABV7I9E7</accession>